<keyword evidence="3" id="KW-1185">Reference proteome</keyword>
<dbReference type="Proteomes" id="UP001485043">
    <property type="component" value="Unassembled WGS sequence"/>
</dbReference>
<gene>
    <name evidence="2" type="ORF">WJX84_004169</name>
</gene>
<dbReference type="EMBL" id="JALJOV010001731">
    <property type="protein sequence ID" value="KAK9842166.1"/>
    <property type="molecule type" value="Genomic_DNA"/>
</dbReference>
<evidence type="ECO:0000256" key="1">
    <source>
        <dbReference type="SAM" id="MobiDB-lite"/>
    </source>
</evidence>
<accession>A0AAW1S8Q2</accession>
<comment type="caution">
    <text evidence="2">The sequence shown here is derived from an EMBL/GenBank/DDBJ whole genome shotgun (WGS) entry which is preliminary data.</text>
</comment>
<protein>
    <submittedName>
        <fullName evidence="2">Uncharacterized protein</fullName>
    </submittedName>
</protein>
<name>A0AAW1S8Q2_9CHLO</name>
<reference evidence="2 3" key="1">
    <citation type="journal article" date="2024" name="Nat. Commun.">
        <title>Phylogenomics reveals the evolutionary origins of lichenization in chlorophyte algae.</title>
        <authorList>
            <person name="Puginier C."/>
            <person name="Libourel C."/>
            <person name="Otte J."/>
            <person name="Skaloud P."/>
            <person name="Haon M."/>
            <person name="Grisel S."/>
            <person name="Petersen M."/>
            <person name="Berrin J.G."/>
            <person name="Delaux P.M."/>
            <person name="Dal Grande F."/>
            <person name="Keller J."/>
        </authorList>
    </citation>
    <scope>NUCLEOTIDE SEQUENCE [LARGE SCALE GENOMIC DNA]</scope>
    <source>
        <strain evidence="2 3">SAG 2523</strain>
    </source>
</reference>
<evidence type="ECO:0000313" key="2">
    <source>
        <dbReference type="EMBL" id="KAK9842166.1"/>
    </source>
</evidence>
<feature type="region of interest" description="Disordered" evidence="1">
    <location>
        <begin position="128"/>
        <end position="151"/>
    </location>
</feature>
<organism evidence="2 3">
    <name type="scientific">Apatococcus fuscideae</name>
    <dbReference type="NCBI Taxonomy" id="2026836"/>
    <lineage>
        <taxon>Eukaryota</taxon>
        <taxon>Viridiplantae</taxon>
        <taxon>Chlorophyta</taxon>
        <taxon>core chlorophytes</taxon>
        <taxon>Trebouxiophyceae</taxon>
        <taxon>Chlorellales</taxon>
        <taxon>Chlorellaceae</taxon>
        <taxon>Apatococcus</taxon>
    </lineage>
</organism>
<sequence>MHRAAVQCSQTSTSGSQLDCNFSIESNEHCVLEAAPDGTPVRKCERLIRRLRQCPGRLPEVIETIAETRSDTECSSSAMEPYNREARAENSVGAEALGRNVGEAFEEFVKFTEELKHRGSGDVQETLQLEPPAPQQPSRPDQFLQSDQNHLPSDTFFGRLFGRQRLRKSEHTTKAWEKYGDIEVV</sequence>
<evidence type="ECO:0000313" key="3">
    <source>
        <dbReference type="Proteomes" id="UP001485043"/>
    </source>
</evidence>
<dbReference type="AlphaFoldDB" id="A0AAW1S8Q2"/>
<proteinExistence type="predicted"/>
<feature type="compositionally biased region" description="Polar residues" evidence="1">
    <location>
        <begin position="138"/>
        <end position="151"/>
    </location>
</feature>